<dbReference type="Proteomes" id="UP000077071">
    <property type="component" value="Chromosome"/>
</dbReference>
<dbReference type="PATRIC" id="fig|33888.3.peg.2067"/>
<dbReference type="PANTHER" id="PTHR43401">
    <property type="entry name" value="L-THREONINE 3-DEHYDROGENASE"/>
    <property type="match status" value="1"/>
</dbReference>
<evidence type="ECO:0000259" key="6">
    <source>
        <dbReference type="SMART" id="SM00829"/>
    </source>
</evidence>
<accession>A0A160KT69</accession>
<keyword evidence="8" id="KW-1185">Reference proteome</keyword>
<keyword evidence="3 5" id="KW-0862">Zinc</keyword>
<dbReference type="GO" id="GO:0008270">
    <property type="term" value="F:zinc ion binding"/>
    <property type="evidence" value="ECO:0007669"/>
    <property type="project" value="InterPro"/>
</dbReference>
<dbReference type="InterPro" id="IPR002328">
    <property type="entry name" value="ADH_Zn_CS"/>
</dbReference>
<reference evidence="7 8" key="1">
    <citation type="submission" date="2016-05" db="EMBL/GenBank/DDBJ databases">
        <title>Complete genome sequence of Rathayibacter tritici NCPPB 1953.</title>
        <authorList>
            <person name="Park J."/>
            <person name="Lee H.-H."/>
            <person name="Lee S.-W."/>
            <person name="Seo Y.-S."/>
        </authorList>
    </citation>
    <scope>NUCLEOTIDE SEQUENCE [LARGE SCALE GENOMIC DNA]</scope>
    <source>
        <strain evidence="7 8">NCPPB 1953</strain>
    </source>
</reference>
<feature type="domain" description="Enoyl reductase (ER)" evidence="6">
    <location>
        <begin position="14"/>
        <end position="348"/>
    </location>
</feature>
<dbReference type="InterPro" id="IPR020843">
    <property type="entry name" value="ER"/>
</dbReference>
<dbReference type="InterPro" id="IPR050129">
    <property type="entry name" value="Zn_alcohol_dh"/>
</dbReference>
<dbReference type="AlphaFoldDB" id="A0A160KT69"/>
<dbReference type="STRING" id="33888.A6122_1864"/>
<evidence type="ECO:0000256" key="5">
    <source>
        <dbReference type="RuleBase" id="RU361277"/>
    </source>
</evidence>
<dbReference type="Pfam" id="PF08240">
    <property type="entry name" value="ADH_N"/>
    <property type="match status" value="1"/>
</dbReference>
<gene>
    <name evidence="7" type="ORF">A6122_1864</name>
</gene>
<comment type="cofactor">
    <cofactor evidence="1 5">
        <name>Zn(2+)</name>
        <dbReference type="ChEBI" id="CHEBI:29105"/>
    </cofactor>
</comment>
<dbReference type="InterPro" id="IPR013154">
    <property type="entry name" value="ADH-like_N"/>
</dbReference>
<keyword evidence="2 5" id="KW-0479">Metal-binding</keyword>
<evidence type="ECO:0000256" key="4">
    <source>
        <dbReference type="ARBA" id="ARBA00023002"/>
    </source>
</evidence>
<organism evidence="7 8">
    <name type="scientific">Rathayibacter tritici</name>
    <dbReference type="NCBI Taxonomy" id="33888"/>
    <lineage>
        <taxon>Bacteria</taxon>
        <taxon>Bacillati</taxon>
        <taxon>Actinomycetota</taxon>
        <taxon>Actinomycetes</taxon>
        <taxon>Micrococcales</taxon>
        <taxon>Microbacteriaceae</taxon>
        <taxon>Rathayibacter</taxon>
    </lineage>
</organism>
<proteinExistence type="inferred from homology"/>
<dbReference type="SUPFAM" id="SSF50129">
    <property type="entry name" value="GroES-like"/>
    <property type="match status" value="1"/>
</dbReference>
<protein>
    <submittedName>
        <fullName evidence="7">Alcohol dehydrogenase</fullName>
    </submittedName>
</protein>
<dbReference type="GO" id="GO:0016491">
    <property type="term" value="F:oxidoreductase activity"/>
    <property type="evidence" value="ECO:0007669"/>
    <property type="project" value="UniProtKB-KW"/>
</dbReference>
<dbReference type="KEGG" id="rtn:A6122_1864"/>
<dbReference type="SMART" id="SM00829">
    <property type="entry name" value="PKS_ER"/>
    <property type="match status" value="1"/>
</dbReference>
<dbReference type="SUPFAM" id="SSF51735">
    <property type="entry name" value="NAD(P)-binding Rossmann-fold domains"/>
    <property type="match status" value="1"/>
</dbReference>
<dbReference type="PROSITE" id="PS00059">
    <property type="entry name" value="ADH_ZINC"/>
    <property type="match status" value="1"/>
</dbReference>
<dbReference type="InterPro" id="IPR013149">
    <property type="entry name" value="ADH-like_C"/>
</dbReference>
<evidence type="ECO:0000313" key="8">
    <source>
        <dbReference type="Proteomes" id="UP000077071"/>
    </source>
</evidence>
<dbReference type="Pfam" id="PF00107">
    <property type="entry name" value="ADH_zinc_N"/>
    <property type="match status" value="1"/>
</dbReference>
<sequence>MLWNTGVMRAVSYSSFDALPEIVEVPDPICPVDGAVVRVAATGVCRSDWHAWKGHDDSVVLPQIPGHEFAGTVAEVGSAVTRVAVGDRVTAPFVFACGDCEQCREGATQVCLRQEQPGFTLDGSFAEALVVPNAELNLVRLPDAVGFVEAAGLGCRFGTAYHALHVRGRVAPGEWVAVFGCGGVGLSAVIVALAAGARVVASDVSTAALEAARTLGAVVVAGGSGAVEAIRAATGGGAHLAIDAVGSRVTAEASIAVLRPRGRHVQVGLLLRPEAAPTIPLGRVIALELELLGSHGIARSGYAALLDDVVAGRLRPAESVGRTIPFEDLPAALAAMDAPATTPGMTVAVLHP</sequence>
<evidence type="ECO:0000313" key="7">
    <source>
        <dbReference type="EMBL" id="AND16992.1"/>
    </source>
</evidence>
<dbReference type="EMBL" id="CP015515">
    <property type="protein sequence ID" value="AND16992.1"/>
    <property type="molecule type" value="Genomic_DNA"/>
</dbReference>
<evidence type="ECO:0000256" key="1">
    <source>
        <dbReference type="ARBA" id="ARBA00001947"/>
    </source>
</evidence>
<evidence type="ECO:0000256" key="3">
    <source>
        <dbReference type="ARBA" id="ARBA00022833"/>
    </source>
</evidence>
<evidence type="ECO:0000256" key="2">
    <source>
        <dbReference type="ARBA" id="ARBA00022723"/>
    </source>
</evidence>
<name>A0A160KT69_9MICO</name>
<dbReference type="Gene3D" id="3.90.180.10">
    <property type="entry name" value="Medium-chain alcohol dehydrogenases, catalytic domain"/>
    <property type="match status" value="1"/>
</dbReference>
<dbReference type="PANTHER" id="PTHR43401:SF5">
    <property type="entry name" value="ALCOHOL DEHYDROGENASE-RELATED"/>
    <property type="match status" value="1"/>
</dbReference>
<dbReference type="InterPro" id="IPR011032">
    <property type="entry name" value="GroES-like_sf"/>
</dbReference>
<keyword evidence="4" id="KW-0560">Oxidoreductase</keyword>
<comment type="similarity">
    <text evidence="5">Belongs to the zinc-containing alcohol dehydrogenase family.</text>
</comment>
<dbReference type="InterPro" id="IPR036291">
    <property type="entry name" value="NAD(P)-bd_dom_sf"/>
</dbReference>